<comment type="caution">
    <text evidence="4">The sequence shown here is derived from an EMBL/GenBank/DDBJ whole genome shotgun (WGS) entry which is preliminary data.</text>
</comment>
<dbReference type="InterPro" id="IPR029787">
    <property type="entry name" value="Nucleotide_cyclase"/>
</dbReference>
<evidence type="ECO:0000256" key="2">
    <source>
        <dbReference type="SAM" id="Phobius"/>
    </source>
</evidence>
<dbReference type="Gene3D" id="3.30.70.1230">
    <property type="entry name" value="Nucleotide cyclase"/>
    <property type="match status" value="1"/>
</dbReference>
<proteinExistence type="inferred from homology"/>
<accession>A0ABN8GAP1</accession>
<sequence>MLKRKWLISTAACVLICLFWSFLYSLGTGGSLNMLESALQDRVMVQSDAERAPHTDINIIKIDQKSLEALGQFPWDRGMYAELITMLAEAGAKAIALDVVLAEPGNNPDSDAMMAEVMRKYPNVILPVVFNFKARQNAPGEMETESILYPADTIGAGRNQVGHINVMQDNDGTVRMLTVGLEATDGEVVPAFSVKLANYLLDAGNQVQWKEKESAWYRGTERIPLNNRSQIATEFYTKPREEITLQTGYDSQSFVDVYTGEIDAAYYENKVVLIGPYAPGLQDEYLTPLSTTLKMYGVEIHANMVQSLVAGKFLTKASAPVNYSIIIAMTLLSLLLFERFTGIKAFAVYGAVALLFLSGWVLSYFMKNYFIAVTYPFLSLSSMFIFTVVMHYVTERKERSRVTNIFGRFVPRTVVDEMLASGEEVKVGGQRRDISVVFVDIRGFTPMSEKLQPEQVIQVLNEYLDICTKAVFKYNGTLDKFIGDGVMAIFGAPISQPNHPEMAVRAALEMKRQSAELEERCLREIGVPVRFGVGVNSGPAVVGNIGSEMLRLDYTAIGDTVNLSARLEANAKPGQILISEETLARVQGIFKTESIGEIKVKGKEKPVLVTEVVGAVDVESASIERRDGEE</sequence>
<dbReference type="InterPro" id="IPR007890">
    <property type="entry name" value="CHASE2"/>
</dbReference>
<feature type="transmembrane region" description="Helical" evidence="2">
    <location>
        <begin position="372"/>
        <end position="393"/>
    </location>
</feature>
<dbReference type="CDD" id="cd07302">
    <property type="entry name" value="CHD"/>
    <property type="match status" value="1"/>
</dbReference>
<organism evidence="4 5">
    <name type="scientific">Paenibacillus plantiphilus</name>
    <dbReference type="NCBI Taxonomy" id="2905650"/>
    <lineage>
        <taxon>Bacteria</taxon>
        <taxon>Bacillati</taxon>
        <taxon>Bacillota</taxon>
        <taxon>Bacilli</taxon>
        <taxon>Bacillales</taxon>
        <taxon>Paenibacillaceae</taxon>
        <taxon>Paenibacillus</taxon>
    </lineage>
</organism>
<dbReference type="SMART" id="SM00044">
    <property type="entry name" value="CYCc"/>
    <property type="match status" value="1"/>
</dbReference>
<dbReference type="SUPFAM" id="SSF55073">
    <property type="entry name" value="Nucleotide cyclase"/>
    <property type="match status" value="1"/>
</dbReference>
<reference evidence="4" key="1">
    <citation type="submission" date="2022-01" db="EMBL/GenBank/DDBJ databases">
        <authorList>
            <person name="Criscuolo A."/>
        </authorList>
    </citation>
    <scope>NUCLEOTIDE SEQUENCE</scope>
    <source>
        <strain evidence="4">CIP111893</strain>
    </source>
</reference>
<dbReference type="InterPro" id="IPR001054">
    <property type="entry name" value="A/G_cyclase"/>
</dbReference>
<evidence type="ECO:0000259" key="3">
    <source>
        <dbReference type="PROSITE" id="PS50125"/>
    </source>
</evidence>
<name>A0ABN8GAP1_9BACL</name>
<protein>
    <recommendedName>
        <fullName evidence="3">Guanylate cyclase domain-containing protein</fullName>
    </recommendedName>
</protein>
<dbReference type="SMART" id="SM01080">
    <property type="entry name" value="CHASE2"/>
    <property type="match status" value="1"/>
</dbReference>
<evidence type="ECO:0000313" key="4">
    <source>
        <dbReference type="EMBL" id="CAH1204495.1"/>
    </source>
</evidence>
<dbReference type="RefSeq" id="WP_236341847.1">
    <property type="nucleotide sequence ID" value="NZ_CAKMMF010000010.1"/>
</dbReference>
<gene>
    <name evidence="4" type="ORF">PAECIP111893_02265</name>
</gene>
<dbReference type="PANTHER" id="PTHR43081">
    <property type="entry name" value="ADENYLATE CYCLASE, TERMINAL-DIFFERENTIATION SPECIFIC-RELATED"/>
    <property type="match status" value="1"/>
</dbReference>
<dbReference type="PANTHER" id="PTHR43081:SF1">
    <property type="entry name" value="ADENYLATE CYCLASE, TERMINAL-DIFFERENTIATION SPECIFIC"/>
    <property type="match status" value="1"/>
</dbReference>
<dbReference type="Proteomes" id="UP000838686">
    <property type="component" value="Unassembled WGS sequence"/>
</dbReference>
<keyword evidence="5" id="KW-1185">Reference proteome</keyword>
<feature type="domain" description="Guanylate cyclase" evidence="3">
    <location>
        <begin position="435"/>
        <end position="568"/>
    </location>
</feature>
<keyword evidence="2" id="KW-0472">Membrane</keyword>
<keyword evidence="2" id="KW-0812">Transmembrane</keyword>
<dbReference type="InterPro" id="IPR050697">
    <property type="entry name" value="Adenylyl/Guanylyl_Cyclase_3/4"/>
</dbReference>
<evidence type="ECO:0000256" key="1">
    <source>
        <dbReference type="ARBA" id="ARBA00005381"/>
    </source>
</evidence>
<dbReference type="Pfam" id="PF05226">
    <property type="entry name" value="CHASE2"/>
    <property type="match status" value="1"/>
</dbReference>
<evidence type="ECO:0000313" key="5">
    <source>
        <dbReference type="Proteomes" id="UP000838686"/>
    </source>
</evidence>
<comment type="similarity">
    <text evidence="1">Belongs to the adenylyl cyclase class-3 family.</text>
</comment>
<dbReference type="EMBL" id="CAKMMF010000010">
    <property type="protein sequence ID" value="CAH1204495.1"/>
    <property type="molecule type" value="Genomic_DNA"/>
</dbReference>
<keyword evidence="2" id="KW-1133">Transmembrane helix</keyword>
<dbReference type="Pfam" id="PF00211">
    <property type="entry name" value="Guanylate_cyc"/>
    <property type="match status" value="1"/>
</dbReference>
<feature type="transmembrane region" description="Helical" evidence="2">
    <location>
        <begin position="346"/>
        <end position="366"/>
    </location>
</feature>
<feature type="transmembrane region" description="Helical" evidence="2">
    <location>
        <begin position="321"/>
        <end position="337"/>
    </location>
</feature>
<dbReference type="PROSITE" id="PS50125">
    <property type="entry name" value="GUANYLATE_CYCLASE_2"/>
    <property type="match status" value="1"/>
</dbReference>